<proteinExistence type="predicted"/>
<feature type="compositionally biased region" description="Basic residues" evidence="1">
    <location>
        <begin position="127"/>
        <end position="136"/>
    </location>
</feature>
<evidence type="ECO:0000313" key="2">
    <source>
        <dbReference type="EMBL" id="KAL1635158.1"/>
    </source>
</evidence>
<reference evidence="2 3" key="1">
    <citation type="submission" date="2024-02" db="EMBL/GenBank/DDBJ databases">
        <title>De novo assembly and annotation of 12 fungi associated with fruit tree decline syndrome in Ontario, Canada.</title>
        <authorList>
            <person name="Sulman M."/>
            <person name="Ellouze W."/>
            <person name="Ilyukhin E."/>
        </authorList>
    </citation>
    <scope>NUCLEOTIDE SEQUENCE [LARGE SCALE GENOMIC DNA]</scope>
    <source>
        <strain evidence="2 3">M1-105</strain>
    </source>
</reference>
<keyword evidence="3" id="KW-1185">Reference proteome</keyword>
<evidence type="ECO:0000256" key="1">
    <source>
        <dbReference type="SAM" id="MobiDB-lite"/>
    </source>
</evidence>
<feature type="region of interest" description="Disordered" evidence="1">
    <location>
        <begin position="109"/>
        <end position="136"/>
    </location>
</feature>
<comment type="caution">
    <text evidence="2">The sequence shown here is derived from an EMBL/GenBank/DDBJ whole genome shotgun (WGS) entry which is preliminary data.</text>
</comment>
<organism evidence="2 3">
    <name type="scientific">Neofusicoccum ribis</name>
    <dbReference type="NCBI Taxonomy" id="45134"/>
    <lineage>
        <taxon>Eukaryota</taxon>
        <taxon>Fungi</taxon>
        <taxon>Dikarya</taxon>
        <taxon>Ascomycota</taxon>
        <taxon>Pezizomycotina</taxon>
        <taxon>Dothideomycetes</taxon>
        <taxon>Dothideomycetes incertae sedis</taxon>
        <taxon>Botryosphaeriales</taxon>
        <taxon>Botryosphaeriaceae</taxon>
        <taxon>Neofusicoccum</taxon>
    </lineage>
</organism>
<name>A0ABR3T6E6_9PEZI</name>
<protein>
    <submittedName>
        <fullName evidence="2">Uncharacterized protein</fullName>
    </submittedName>
</protein>
<evidence type="ECO:0000313" key="3">
    <source>
        <dbReference type="Proteomes" id="UP001521116"/>
    </source>
</evidence>
<accession>A0ABR3T6E6</accession>
<dbReference type="EMBL" id="JAJVDC020000012">
    <property type="protein sequence ID" value="KAL1635158.1"/>
    <property type="molecule type" value="Genomic_DNA"/>
</dbReference>
<dbReference type="Proteomes" id="UP001521116">
    <property type="component" value="Unassembled WGS sequence"/>
</dbReference>
<sequence>MGFWADFIEAPWTKEIRLLTTQVQQLENLNQIYADMNKRLTSDLNKTKNDLRQSEQSEVTLRSLKGLIEAELDAKDRLLALVEKGLGTDAEEKVQGEIGELLEKRAQAQSLGRKHQLSQTENTPPLSKRRKMAKRA</sequence>
<gene>
    <name evidence="2" type="ORF">SLS56_001910</name>
</gene>